<dbReference type="Proteomes" id="UP000315724">
    <property type="component" value="Chromosome"/>
</dbReference>
<dbReference type="Pfam" id="PF19051">
    <property type="entry name" value="GFO_IDH_MocA_C2"/>
    <property type="match status" value="1"/>
</dbReference>
<dbReference type="InterPro" id="IPR000683">
    <property type="entry name" value="Gfo/Idh/MocA-like_OxRdtase_N"/>
</dbReference>
<dbReference type="EMBL" id="CP036267">
    <property type="protein sequence ID" value="QDT35578.1"/>
    <property type="molecule type" value="Genomic_DNA"/>
</dbReference>
<keyword evidence="5" id="KW-1185">Reference proteome</keyword>
<name>A0A517QVB3_9PLAN</name>
<dbReference type="KEGG" id="tpol:Mal48_48560"/>
<dbReference type="PROSITE" id="PS51318">
    <property type="entry name" value="TAT"/>
    <property type="match status" value="1"/>
</dbReference>
<gene>
    <name evidence="4" type="primary">ligC_3</name>
    <name evidence="4" type="ORF">Mal48_48560</name>
</gene>
<organism evidence="4 5">
    <name type="scientific">Thalassoglobus polymorphus</name>
    <dbReference type="NCBI Taxonomy" id="2527994"/>
    <lineage>
        <taxon>Bacteria</taxon>
        <taxon>Pseudomonadati</taxon>
        <taxon>Planctomycetota</taxon>
        <taxon>Planctomycetia</taxon>
        <taxon>Planctomycetales</taxon>
        <taxon>Planctomycetaceae</taxon>
        <taxon>Thalassoglobus</taxon>
    </lineage>
</organism>
<protein>
    <submittedName>
        <fullName evidence="4">4-carboxy-2-hydroxymuconate-6-semialdehyde dehydrogenase</fullName>
        <ecNumber evidence="4">1.1.1.312</ecNumber>
    </submittedName>
</protein>
<evidence type="ECO:0000313" key="4">
    <source>
        <dbReference type="EMBL" id="QDT35578.1"/>
    </source>
</evidence>
<dbReference type="InterPro" id="IPR043906">
    <property type="entry name" value="Gfo/Idh/MocA_OxRdtase_bact_C"/>
</dbReference>
<dbReference type="AlphaFoldDB" id="A0A517QVB3"/>
<reference evidence="4 5" key="1">
    <citation type="submission" date="2019-02" db="EMBL/GenBank/DDBJ databases">
        <title>Deep-cultivation of Planctomycetes and their phenomic and genomic characterization uncovers novel biology.</title>
        <authorList>
            <person name="Wiegand S."/>
            <person name="Jogler M."/>
            <person name="Boedeker C."/>
            <person name="Pinto D."/>
            <person name="Vollmers J."/>
            <person name="Rivas-Marin E."/>
            <person name="Kohn T."/>
            <person name="Peeters S.H."/>
            <person name="Heuer A."/>
            <person name="Rast P."/>
            <person name="Oberbeckmann S."/>
            <person name="Bunk B."/>
            <person name="Jeske O."/>
            <person name="Meyerdierks A."/>
            <person name="Storesund J.E."/>
            <person name="Kallscheuer N."/>
            <person name="Luecker S."/>
            <person name="Lage O.M."/>
            <person name="Pohl T."/>
            <person name="Merkel B.J."/>
            <person name="Hornburger P."/>
            <person name="Mueller R.-W."/>
            <person name="Bruemmer F."/>
            <person name="Labrenz M."/>
            <person name="Spormann A.M."/>
            <person name="Op den Camp H."/>
            <person name="Overmann J."/>
            <person name="Amann R."/>
            <person name="Jetten M.S.M."/>
            <person name="Mascher T."/>
            <person name="Medema M.H."/>
            <person name="Devos D.P."/>
            <person name="Kaster A.-K."/>
            <person name="Ovreas L."/>
            <person name="Rohde M."/>
            <person name="Galperin M.Y."/>
            <person name="Jogler C."/>
        </authorList>
    </citation>
    <scope>NUCLEOTIDE SEQUENCE [LARGE SCALE GENOMIC DNA]</scope>
    <source>
        <strain evidence="4 5">Mal48</strain>
    </source>
</reference>
<dbReference type="Pfam" id="PF01408">
    <property type="entry name" value="GFO_IDH_MocA"/>
    <property type="match status" value="1"/>
</dbReference>
<keyword evidence="1" id="KW-0732">Signal</keyword>
<sequence length="489" mass="53740" precursor="true">MSLNRRYFLKSAAAVGAAAVSTQYLQAQDAPKSTSPNEKIGVAVVGAGGRGNSHLSAFSGSSDSEVLYICDVDEAQGGKKVKGVADKQGRTPKLLKDFRKALEDPSVDVISTATPNHWHALVAIWAMQAGKHVYVEKPVSHNVWEGRQIVKWARQLDMICQCGTQSRSSPSLQAAVDYVQAGELGEIKYAIGTCYKPRKSIGKLSEPLKIPEGVDYDMWCGPAAKVDLYRPRLHYDWHWDFNTGNGDMGNQGIHQMDIARWFLGEQKLSSRVMSIGGRVGYEDAGDTPNTQIVYHDFDKAPLIFETRGLPSKNLDWKNPMDEYRGSRIGVIVQCENGYVVIPTYSKATAFDNDGNEVKSWSGGGNHFGNFLDAVKSGKKEDLNAEILEGHLSSALCHTGAISHMLGSTMTKEQVDDHVDKTSNALWRDSWDRMAKHLDANGVDVSDPKLSVGPFLEMDPNTETFPGNEPANKLLTRNYREGYVVPDADA</sequence>
<feature type="domain" description="Gfo/Idh/MocA-like oxidoreductase N-terminal" evidence="2">
    <location>
        <begin position="40"/>
        <end position="163"/>
    </location>
</feature>
<evidence type="ECO:0000256" key="1">
    <source>
        <dbReference type="SAM" id="SignalP"/>
    </source>
</evidence>
<dbReference type="PANTHER" id="PTHR43818">
    <property type="entry name" value="BCDNA.GH03377"/>
    <property type="match status" value="1"/>
</dbReference>
<evidence type="ECO:0000259" key="2">
    <source>
        <dbReference type="Pfam" id="PF01408"/>
    </source>
</evidence>
<dbReference type="SUPFAM" id="SSF51735">
    <property type="entry name" value="NAD(P)-binding Rossmann-fold domains"/>
    <property type="match status" value="1"/>
</dbReference>
<dbReference type="InterPro" id="IPR036291">
    <property type="entry name" value="NAD(P)-bd_dom_sf"/>
</dbReference>
<dbReference type="SUPFAM" id="SSF55347">
    <property type="entry name" value="Glyceraldehyde-3-phosphate dehydrogenase-like, C-terminal domain"/>
    <property type="match status" value="1"/>
</dbReference>
<dbReference type="PANTHER" id="PTHR43818:SF5">
    <property type="entry name" value="OXIDOREDUCTASE FAMILY PROTEIN"/>
    <property type="match status" value="1"/>
</dbReference>
<evidence type="ECO:0000259" key="3">
    <source>
        <dbReference type="Pfam" id="PF19051"/>
    </source>
</evidence>
<evidence type="ECO:0000313" key="5">
    <source>
        <dbReference type="Proteomes" id="UP000315724"/>
    </source>
</evidence>
<proteinExistence type="predicted"/>
<feature type="chain" id="PRO_5021869601" evidence="1">
    <location>
        <begin position="28"/>
        <end position="489"/>
    </location>
</feature>
<dbReference type="Gene3D" id="3.30.360.10">
    <property type="entry name" value="Dihydrodipicolinate Reductase, domain 2"/>
    <property type="match status" value="1"/>
</dbReference>
<dbReference type="RefSeq" id="WP_145205369.1">
    <property type="nucleotide sequence ID" value="NZ_CP036267.1"/>
</dbReference>
<feature type="domain" description="Gfo/Idh/MocA-like oxidoreductase bacterial type C-terminal" evidence="3">
    <location>
        <begin position="206"/>
        <end position="299"/>
    </location>
</feature>
<dbReference type="GO" id="GO:0050606">
    <property type="term" value="F:4-carboxy-2-hydroxymuconate semialdehyde hemiacetal dehydrogenase activity"/>
    <property type="evidence" value="ECO:0007669"/>
    <property type="project" value="UniProtKB-EC"/>
</dbReference>
<accession>A0A517QVB3</accession>
<dbReference type="OrthoDB" id="9788246at2"/>
<dbReference type="Gene3D" id="3.40.50.720">
    <property type="entry name" value="NAD(P)-binding Rossmann-like Domain"/>
    <property type="match status" value="1"/>
</dbReference>
<keyword evidence="4" id="KW-0560">Oxidoreductase</keyword>
<feature type="signal peptide" evidence="1">
    <location>
        <begin position="1"/>
        <end position="27"/>
    </location>
</feature>
<dbReference type="GO" id="GO:0000166">
    <property type="term" value="F:nucleotide binding"/>
    <property type="evidence" value="ECO:0007669"/>
    <property type="project" value="InterPro"/>
</dbReference>
<dbReference type="EC" id="1.1.1.312" evidence="4"/>
<dbReference type="InterPro" id="IPR006311">
    <property type="entry name" value="TAT_signal"/>
</dbReference>
<dbReference type="InterPro" id="IPR050463">
    <property type="entry name" value="Gfo/Idh/MocA_oxidrdct_glycsds"/>
</dbReference>